<protein>
    <recommendedName>
        <fullName evidence="3 7">Glycerol-3-phosphate dehydrogenase</fullName>
        <ecNumber evidence="3 7">1.1.5.3</ecNumber>
    </recommendedName>
</protein>
<gene>
    <name evidence="9" type="primary">Gpd2</name>
    <name evidence="9" type="ORF">ACRARU_R11363</name>
</gene>
<dbReference type="GO" id="GO:0005739">
    <property type="term" value="C:mitochondrion"/>
    <property type="evidence" value="ECO:0007669"/>
    <property type="project" value="TreeGrafter"/>
</dbReference>
<dbReference type="Gene3D" id="3.30.9.10">
    <property type="entry name" value="D-Amino Acid Oxidase, subunit A, domain 2"/>
    <property type="match status" value="1"/>
</dbReference>
<dbReference type="PROSITE" id="PS00977">
    <property type="entry name" value="FAD_G3PDH_1"/>
    <property type="match status" value="1"/>
</dbReference>
<name>A0A7K7PLJ8_ACRAR</name>
<evidence type="ECO:0000256" key="6">
    <source>
        <dbReference type="ARBA" id="ARBA00023002"/>
    </source>
</evidence>
<dbReference type="InterPro" id="IPR000447">
    <property type="entry name" value="G3P_DH_FAD-dep"/>
</dbReference>
<comment type="cofactor">
    <cofactor evidence="1 7">
        <name>FAD</name>
        <dbReference type="ChEBI" id="CHEBI:57692"/>
    </cofactor>
</comment>
<dbReference type="InterPro" id="IPR036188">
    <property type="entry name" value="FAD/NAD-bd_sf"/>
</dbReference>
<dbReference type="PANTHER" id="PTHR11985:SF15">
    <property type="entry name" value="GLYCEROL-3-PHOSPHATE DEHYDROGENASE, MITOCHONDRIAL"/>
    <property type="match status" value="1"/>
</dbReference>
<dbReference type="GO" id="GO:0006072">
    <property type="term" value="P:glycerol-3-phosphate metabolic process"/>
    <property type="evidence" value="ECO:0007669"/>
    <property type="project" value="UniProtKB-UniRule"/>
</dbReference>
<keyword evidence="6 7" id="KW-0560">Oxidoreductase</keyword>
<evidence type="ECO:0000313" key="9">
    <source>
        <dbReference type="EMBL" id="NWZ68486.1"/>
    </source>
</evidence>
<evidence type="ECO:0000259" key="8">
    <source>
        <dbReference type="Pfam" id="PF01266"/>
    </source>
</evidence>
<dbReference type="EMBL" id="VZST01001300">
    <property type="protein sequence ID" value="NWZ68486.1"/>
    <property type="molecule type" value="Genomic_DNA"/>
</dbReference>
<dbReference type="AlphaFoldDB" id="A0A7K7PLJ8"/>
<keyword evidence="10" id="KW-1185">Reference proteome</keyword>
<dbReference type="PRINTS" id="PR01001">
    <property type="entry name" value="FADG3PDH"/>
</dbReference>
<feature type="non-terminal residue" evidence="9">
    <location>
        <position position="1"/>
    </location>
</feature>
<dbReference type="Proteomes" id="UP000549775">
    <property type="component" value="Unassembled WGS sequence"/>
</dbReference>
<dbReference type="EC" id="1.1.5.3" evidence="3 7"/>
<accession>A0A7K7PLJ8</accession>
<dbReference type="Gene3D" id="3.50.50.60">
    <property type="entry name" value="FAD/NAD(P)-binding domain"/>
    <property type="match status" value="1"/>
</dbReference>
<dbReference type="GO" id="GO:0004368">
    <property type="term" value="F:glycerol-3-phosphate dehydrogenase (quinone) activity"/>
    <property type="evidence" value="ECO:0007669"/>
    <property type="project" value="UniProtKB-EC"/>
</dbReference>
<dbReference type="Pfam" id="PF01266">
    <property type="entry name" value="DAO"/>
    <property type="match status" value="1"/>
</dbReference>
<evidence type="ECO:0000256" key="1">
    <source>
        <dbReference type="ARBA" id="ARBA00001974"/>
    </source>
</evidence>
<evidence type="ECO:0000313" key="10">
    <source>
        <dbReference type="Proteomes" id="UP000549775"/>
    </source>
</evidence>
<dbReference type="PANTHER" id="PTHR11985">
    <property type="entry name" value="GLYCEROL-3-PHOSPHATE DEHYDROGENASE"/>
    <property type="match status" value="1"/>
</dbReference>
<feature type="domain" description="FAD dependent oxidoreductase" evidence="8">
    <location>
        <begin position="70"/>
        <end position="373"/>
    </location>
</feature>
<comment type="caution">
    <text evidence="9">The sequence shown here is derived from an EMBL/GenBank/DDBJ whole genome shotgun (WGS) entry which is preliminary data.</text>
</comment>
<sequence length="386" mass="42236">MAFRKAVKGTALIGGGAIATVFGLSQFSQYRNKHGALVQVQAEEGVPVRKGQLPTREEQLLALQSGEEFDVLVIGGGATGCGCALDAATRGLKTALLERDDFSSGTSSRSTKLIHGGVRYLQKAIMNLDFEQGRGRWEIREKSFPVRMGRPWHRCPEELWLPLDPWQCPRLAGIVEMVPGRGWNGMSFKLPSNPNHSVIPRIGRFNPGQHNDARMNLAIALTAARFGAATANYTEVRHLLKSAEPDSGRERVCGVRCRDVLTGKEFDVRAKCVINATGPFTDSVRKMDDQEVPNICQPSAGVHIVMPGYYSPDNMGLLDPATSDGRVIFFLPWEKMTIAGTTDSPTDVTSHPIPTEEDINFILSEVRNYLGADVEGKPGGTFLWEG</sequence>
<proteinExistence type="inferred from homology"/>
<comment type="catalytic activity">
    <reaction evidence="7">
        <text>a quinone + sn-glycerol 3-phosphate = dihydroxyacetone phosphate + a quinol</text>
        <dbReference type="Rhea" id="RHEA:18977"/>
        <dbReference type="ChEBI" id="CHEBI:24646"/>
        <dbReference type="ChEBI" id="CHEBI:57597"/>
        <dbReference type="ChEBI" id="CHEBI:57642"/>
        <dbReference type="ChEBI" id="CHEBI:132124"/>
        <dbReference type="EC" id="1.1.5.3"/>
    </reaction>
</comment>
<dbReference type="OrthoDB" id="264015at2759"/>
<dbReference type="InterPro" id="IPR006076">
    <property type="entry name" value="FAD-dep_OxRdtase"/>
</dbReference>
<evidence type="ECO:0000256" key="2">
    <source>
        <dbReference type="ARBA" id="ARBA00007330"/>
    </source>
</evidence>
<evidence type="ECO:0000256" key="7">
    <source>
        <dbReference type="RuleBase" id="RU361217"/>
    </source>
</evidence>
<evidence type="ECO:0000256" key="4">
    <source>
        <dbReference type="ARBA" id="ARBA00022630"/>
    </source>
</evidence>
<keyword evidence="5" id="KW-0274">FAD</keyword>
<comment type="similarity">
    <text evidence="2 7">Belongs to the FAD-dependent glycerol-3-phosphate dehydrogenase family.</text>
</comment>
<feature type="non-terminal residue" evidence="9">
    <location>
        <position position="386"/>
    </location>
</feature>
<keyword evidence="4 7" id="KW-0285">Flavoprotein</keyword>
<reference evidence="9 10" key="1">
    <citation type="submission" date="2019-09" db="EMBL/GenBank/DDBJ databases">
        <title>Bird 10,000 Genomes (B10K) Project - Family phase.</title>
        <authorList>
            <person name="Zhang G."/>
        </authorList>
    </citation>
    <scope>NUCLEOTIDE SEQUENCE [LARGE SCALE GENOMIC DNA]</scope>
    <source>
        <strain evidence="9">OUT-0054</strain>
        <tissue evidence="9">Blood</tissue>
    </source>
</reference>
<evidence type="ECO:0000256" key="5">
    <source>
        <dbReference type="ARBA" id="ARBA00022827"/>
    </source>
</evidence>
<dbReference type="SUPFAM" id="SSF51905">
    <property type="entry name" value="FAD/NAD(P)-binding domain"/>
    <property type="match status" value="1"/>
</dbReference>
<evidence type="ECO:0000256" key="3">
    <source>
        <dbReference type="ARBA" id="ARBA00013029"/>
    </source>
</evidence>
<organism evidence="9 10">
    <name type="scientific">Acrocephalus arundinaceus</name>
    <name type="common">Great reed-warbler</name>
    <dbReference type="NCBI Taxonomy" id="39621"/>
    <lineage>
        <taxon>Eukaryota</taxon>
        <taxon>Metazoa</taxon>
        <taxon>Chordata</taxon>
        <taxon>Craniata</taxon>
        <taxon>Vertebrata</taxon>
        <taxon>Euteleostomi</taxon>
        <taxon>Archelosauria</taxon>
        <taxon>Archosauria</taxon>
        <taxon>Dinosauria</taxon>
        <taxon>Saurischia</taxon>
        <taxon>Theropoda</taxon>
        <taxon>Coelurosauria</taxon>
        <taxon>Aves</taxon>
        <taxon>Neognathae</taxon>
        <taxon>Neoaves</taxon>
        <taxon>Telluraves</taxon>
        <taxon>Australaves</taxon>
        <taxon>Passeriformes</taxon>
        <taxon>Sylvioidea</taxon>
        <taxon>Sylviidae</taxon>
        <taxon>Acrocephalinae</taxon>
        <taxon>Acrocephalus</taxon>
    </lineage>
</organism>